<evidence type="ECO:0000313" key="6">
    <source>
        <dbReference type="EMBL" id="MCF8589592.1"/>
    </source>
</evidence>
<evidence type="ECO:0000313" key="7">
    <source>
        <dbReference type="Proteomes" id="UP001200110"/>
    </source>
</evidence>
<keyword evidence="7" id="KW-1185">Reference proteome</keyword>
<evidence type="ECO:0000256" key="4">
    <source>
        <dbReference type="RuleBase" id="RU003910"/>
    </source>
</evidence>
<reference evidence="6 7" key="1">
    <citation type="submission" date="2022-01" db="EMBL/GenBank/DDBJ databases">
        <authorList>
            <person name="Huang Y."/>
        </authorList>
    </citation>
    <scope>NUCLEOTIDE SEQUENCE [LARGE SCALE GENOMIC DNA]</scope>
    <source>
        <strain evidence="6 7">HY366</strain>
    </source>
</reference>
<dbReference type="InterPro" id="IPR001648">
    <property type="entry name" value="Ribosomal_bS18"/>
</dbReference>
<comment type="similarity">
    <text evidence="1 4">Belongs to the bacterial ribosomal protein bS18 family.</text>
</comment>
<dbReference type="Proteomes" id="UP001200110">
    <property type="component" value="Unassembled WGS sequence"/>
</dbReference>
<proteinExistence type="inferred from homology"/>
<dbReference type="PRINTS" id="PR00974">
    <property type="entry name" value="RIBOSOMALS18"/>
</dbReference>
<comment type="caution">
    <text evidence="6">The sequence shown here is derived from an EMBL/GenBank/DDBJ whole genome shotgun (WGS) entry which is preliminary data.</text>
</comment>
<accession>A0ABS9IVJ6</accession>
<dbReference type="Pfam" id="PF01084">
    <property type="entry name" value="Ribosomal_S18"/>
    <property type="match status" value="1"/>
</dbReference>
<dbReference type="SUPFAM" id="SSF46911">
    <property type="entry name" value="Ribosomal protein S18"/>
    <property type="match status" value="1"/>
</dbReference>
<dbReference type="GO" id="GO:0005840">
    <property type="term" value="C:ribosome"/>
    <property type="evidence" value="ECO:0007669"/>
    <property type="project" value="UniProtKB-KW"/>
</dbReference>
<organism evidence="6 7">
    <name type="scientific">Gordonia liuliyuniae</name>
    <dbReference type="NCBI Taxonomy" id="2911517"/>
    <lineage>
        <taxon>Bacteria</taxon>
        <taxon>Bacillati</taxon>
        <taxon>Actinomycetota</taxon>
        <taxon>Actinomycetes</taxon>
        <taxon>Mycobacteriales</taxon>
        <taxon>Gordoniaceae</taxon>
        <taxon>Gordonia</taxon>
    </lineage>
</organism>
<evidence type="ECO:0000256" key="5">
    <source>
        <dbReference type="SAM" id="MobiDB-lite"/>
    </source>
</evidence>
<dbReference type="EMBL" id="JAKKOR010000011">
    <property type="protein sequence ID" value="MCF8589592.1"/>
    <property type="molecule type" value="Genomic_DNA"/>
</dbReference>
<name>A0ABS9IVJ6_9ACTN</name>
<dbReference type="Gene3D" id="4.10.640.10">
    <property type="entry name" value="Ribosomal protein S18"/>
    <property type="match status" value="1"/>
</dbReference>
<evidence type="ECO:0000256" key="2">
    <source>
        <dbReference type="ARBA" id="ARBA00022980"/>
    </source>
</evidence>
<evidence type="ECO:0000256" key="1">
    <source>
        <dbReference type="ARBA" id="ARBA00005589"/>
    </source>
</evidence>
<evidence type="ECO:0000256" key="3">
    <source>
        <dbReference type="ARBA" id="ARBA00023274"/>
    </source>
</evidence>
<keyword evidence="2 4" id="KW-0689">Ribosomal protein</keyword>
<dbReference type="NCBIfam" id="TIGR00165">
    <property type="entry name" value="S18"/>
    <property type="match status" value="1"/>
</dbReference>
<sequence>MMAKPKKSNSTGKPNRVGKASRVGVKRRTADPTLTFDYKDTATLRRFLTERGRIRARAVTGLTPQQQRQLATAVRNAREMALLPF</sequence>
<dbReference type="PANTHER" id="PTHR13479:SF40">
    <property type="entry name" value="SMALL RIBOSOMAL SUBUNIT PROTEIN BS18M"/>
    <property type="match status" value="1"/>
</dbReference>
<protein>
    <submittedName>
        <fullName evidence="6">30S ribosomal protein S18</fullName>
    </submittedName>
</protein>
<dbReference type="InterPro" id="IPR036870">
    <property type="entry name" value="Ribosomal_bS18_sf"/>
</dbReference>
<dbReference type="PANTHER" id="PTHR13479">
    <property type="entry name" value="30S RIBOSOMAL PROTEIN S18"/>
    <property type="match status" value="1"/>
</dbReference>
<gene>
    <name evidence="6" type="primary">rpsR</name>
    <name evidence="6" type="ORF">L5G33_14105</name>
</gene>
<feature type="region of interest" description="Disordered" evidence="5">
    <location>
        <begin position="1"/>
        <end position="30"/>
    </location>
</feature>
<keyword evidence="3 4" id="KW-0687">Ribonucleoprotein</keyword>